<evidence type="ECO:0000313" key="2">
    <source>
        <dbReference type="EMBL" id="KFP86868.1"/>
    </source>
</evidence>
<dbReference type="AlphaFoldDB" id="A0A091NAX2"/>
<organism evidence="2 3">
    <name type="scientific">Apaloderma vittatum</name>
    <name type="common">Bar-tailed trogon</name>
    <dbReference type="NCBI Taxonomy" id="57397"/>
    <lineage>
        <taxon>Eukaryota</taxon>
        <taxon>Metazoa</taxon>
        <taxon>Chordata</taxon>
        <taxon>Craniata</taxon>
        <taxon>Vertebrata</taxon>
        <taxon>Euteleostomi</taxon>
        <taxon>Archelosauria</taxon>
        <taxon>Archosauria</taxon>
        <taxon>Dinosauria</taxon>
        <taxon>Saurischia</taxon>
        <taxon>Theropoda</taxon>
        <taxon>Coelurosauria</taxon>
        <taxon>Aves</taxon>
        <taxon>Neognathae</taxon>
        <taxon>Neoaves</taxon>
        <taxon>Telluraves</taxon>
        <taxon>Coraciimorphae</taxon>
        <taxon>Trogoniformes</taxon>
        <taxon>Trogonidae</taxon>
        <taxon>Apaloderma</taxon>
    </lineage>
</organism>
<evidence type="ECO:0000313" key="3">
    <source>
        <dbReference type="Proteomes" id="UP000054244"/>
    </source>
</evidence>
<dbReference type="EMBL" id="KL380365">
    <property type="protein sequence ID" value="KFP86868.1"/>
    <property type="molecule type" value="Genomic_DNA"/>
</dbReference>
<feature type="non-terminal residue" evidence="2">
    <location>
        <position position="1"/>
    </location>
</feature>
<dbReference type="PANTHER" id="PTHR14362:SF2">
    <property type="entry name" value="COILED-COIL DOMAIN-CONTAINING PROTEIN 81"/>
    <property type="match status" value="1"/>
</dbReference>
<proteinExistence type="predicted"/>
<dbReference type="Pfam" id="PF18289">
    <property type="entry name" value="HU-CCDC81_euk_2"/>
    <property type="match status" value="1"/>
</dbReference>
<protein>
    <submittedName>
        <fullName evidence="2">Coiled-coil domain-containing protein 81</fullName>
    </submittedName>
</protein>
<dbReference type="GO" id="GO:0005815">
    <property type="term" value="C:microtubule organizing center"/>
    <property type="evidence" value="ECO:0007669"/>
    <property type="project" value="TreeGrafter"/>
</dbReference>
<accession>A0A091NAX2</accession>
<dbReference type="Proteomes" id="UP000054244">
    <property type="component" value="Unassembled WGS sequence"/>
</dbReference>
<dbReference type="PANTHER" id="PTHR14362">
    <property type="entry name" value="COILED-COIL DOMAIN-CONTAINING PROTEIN 81"/>
    <property type="match status" value="1"/>
</dbReference>
<dbReference type="InterPro" id="IPR040673">
    <property type="entry name" value="CCDC81_HU_dom_2"/>
</dbReference>
<dbReference type="InterPro" id="IPR026295">
    <property type="entry name" value="CCD81"/>
</dbReference>
<gene>
    <name evidence="2" type="ORF">N311_11077</name>
</gene>
<feature type="domain" description="CCDC81 HU" evidence="1">
    <location>
        <begin position="57"/>
        <end position="129"/>
    </location>
</feature>
<keyword evidence="3" id="KW-1185">Reference proteome</keyword>
<name>A0A091NAX2_APAVI</name>
<feature type="non-terminal residue" evidence="2">
    <location>
        <position position="138"/>
    </location>
</feature>
<reference evidence="2 3" key="1">
    <citation type="submission" date="2014-04" db="EMBL/GenBank/DDBJ databases">
        <title>Genome evolution of avian class.</title>
        <authorList>
            <person name="Zhang G."/>
            <person name="Li C."/>
        </authorList>
    </citation>
    <scope>NUCLEOTIDE SEQUENCE [LARGE SCALE GENOMIC DNA]</scope>
    <source>
        <strain evidence="2">BGI_N311</strain>
    </source>
</reference>
<evidence type="ECO:0000259" key="1">
    <source>
        <dbReference type="Pfam" id="PF18289"/>
    </source>
</evidence>
<sequence length="138" mass="16147">QGVMVRGLGTFAVVHEKLYNKEKVYVIRRPIFSLDIDESYLQEFVFPIEVIPGNVEIKPMNFHWLSRATSFSRQIVEDCVQQTILLYSLQLRNKQHFPFTFKDIGVLSCQNNMLCMQFYHKCVTGLENKACWDALLHT</sequence>